<dbReference type="InterPro" id="IPR005151">
    <property type="entry name" value="Tail-specific_protease"/>
</dbReference>
<comment type="caution">
    <text evidence="4">The sequence shown here is derived from an EMBL/GenBank/DDBJ whole genome shotgun (WGS) entry which is preliminary data.</text>
</comment>
<evidence type="ECO:0000259" key="3">
    <source>
        <dbReference type="Pfam" id="PF23658"/>
    </source>
</evidence>
<protein>
    <submittedName>
        <fullName evidence="4">Peptidase S41 family protein</fullName>
    </submittedName>
</protein>
<dbReference type="Pfam" id="PF23658">
    <property type="entry name" value="PDZ_CPAF_rel"/>
    <property type="match status" value="1"/>
</dbReference>
<dbReference type="GO" id="GO:0008236">
    <property type="term" value="F:serine-type peptidase activity"/>
    <property type="evidence" value="ECO:0007669"/>
    <property type="project" value="InterPro"/>
</dbReference>
<sequence>MQTFAVFISLALSLTASARVPDWNRDDDSFKTPTRNGGVVTLQKSLACAAIHKKYVSKRSTDSEATVLVKPSVALDCLKSIEVDTERDVEFIDYLLPFVEFQSTLAYLARPPSEYLIPGVDVVNGLLEIKSKLLEGSFRSQYDFTLELEGVIRRAKDGHLAFVLPLNEAFAFNRGAGGLISISEDGLSTPKVFLLDDLAKSRREGCSISDIKRIDRKPVLEYLETLSTLGSSQDPDALYNEVFDSIAKTGANKTGLFHQQKFGYLRDTTAIEFQNNTRIVFENTAVVVANFTQIDSPEALHKYVELPTPTSSTTTSTATSTTLHKASPTVKGYPYPVDKHFADWIAGYFLNDTEYRDIAVLALNGFVSRRDQNIDEEEDVMEFHRTLISFLSEFKRAGKKKLIIDLSDNRGGFGIAAVDLLYQLFPHITPIDSYRLRATATLDWIGNNSYQENAMLFGEGIDEKNRPYKNWDDIFGPDSFHGDDFTNLLATGLENDTWKSFQKDAVLAPGTLKPDDVIILTDSTCASACPLFTGWMQRLAGVRTVAIGGRPLGAPMQAMGGTKGGAVNSLDIIQQTILIALNNTDGLAPVSLELPSLQAAPLLVRKNAINMQNFYLSDDQTGTPLQFIYEAANCKLFYTAETALDITKMWQAVADVAWGGAKCVPGSTVNWDGTIGDNAPAFSPAVWSTAEWPVVAGGLVKVGGHNSTEAVKEVNGTKSGEQKRSDLGDGEIQFIELGPKPVMRRRPIII</sequence>
<keyword evidence="1" id="KW-0732">Signal</keyword>
<feature type="chain" id="PRO_5040318792" evidence="1">
    <location>
        <begin position="19"/>
        <end position="750"/>
    </location>
</feature>
<feature type="domain" description="CPAF-like PDZ" evidence="3">
    <location>
        <begin position="172"/>
        <end position="292"/>
    </location>
</feature>
<reference evidence="4 5" key="1">
    <citation type="journal article" date="2021" name="Nat. Commun.">
        <title>Genetic determinants of endophytism in the Arabidopsis root mycobiome.</title>
        <authorList>
            <person name="Mesny F."/>
            <person name="Miyauchi S."/>
            <person name="Thiergart T."/>
            <person name="Pickel B."/>
            <person name="Atanasova L."/>
            <person name="Karlsson M."/>
            <person name="Huettel B."/>
            <person name="Barry K.W."/>
            <person name="Haridas S."/>
            <person name="Chen C."/>
            <person name="Bauer D."/>
            <person name="Andreopoulos W."/>
            <person name="Pangilinan J."/>
            <person name="LaButti K."/>
            <person name="Riley R."/>
            <person name="Lipzen A."/>
            <person name="Clum A."/>
            <person name="Drula E."/>
            <person name="Henrissat B."/>
            <person name="Kohler A."/>
            <person name="Grigoriev I.V."/>
            <person name="Martin F.M."/>
            <person name="Hacquard S."/>
        </authorList>
    </citation>
    <scope>NUCLEOTIDE SEQUENCE [LARGE SCALE GENOMIC DNA]</scope>
    <source>
        <strain evidence="4 5">MPI-CAGE-CH-0241</strain>
    </source>
</reference>
<dbReference type="InterPro" id="IPR056186">
    <property type="entry name" value="PDZ_CPAF-rel"/>
</dbReference>
<dbReference type="AlphaFoldDB" id="A0A9P8VW35"/>
<keyword evidence="5" id="KW-1185">Reference proteome</keyword>
<dbReference type="Proteomes" id="UP000777438">
    <property type="component" value="Unassembled WGS sequence"/>
</dbReference>
<evidence type="ECO:0000259" key="2">
    <source>
        <dbReference type="Pfam" id="PF03572"/>
    </source>
</evidence>
<dbReference type="PANTHER" id="PTHR37049">
    <property type="entry name" value="PEPTIDASE S41 FAMILY PROTEIN"/>
    <property type="match status" value="1"/>
</dbReference>
<dbReference type="EMBL" id="JAGPYM010000032">
    <property type="protein sequence ID" value="KAH6876812.1"/>
    <property type="molecule type" value="Genomic_DNA"/>
</dbReference>
<name>A0A9P8VW35_9HYPO</name>
<dbReference type="Gene3D" id="3.90.226.10">
    <property type="entry name" value="2-enoyl-CoA Hydratase, Chain A, domain 1"/>
    <property type="match status" value="1"/>
</dbReference>
<dbReference type="PANTHER" id="PTHR37049:SF4">
    <property type="entry name" value="RHODANESE DOMAIN-CONTAINING PROTEIN"/>
    <property type="match status" value="1"/>
</dbReference>
<evidence type="ECO:0000256" key="1">
    <source>
        <dbReference type="SAM" id="SignalP"/>
    </source>
</evidence>
<accession>A0A9P8VW35</accession>
<dbReference type="InterPro" id="IPR052766">
    <property type="entry name" value="S41A_metabolite_peptidase"/>
</dbReference>
<dbReference type="GO" id="GO:0006508">
    <property type="term" value="P:proteolysis"/>
    <property type="evidence" value="ECO:0007669"/>
    <property type="project" value="InterPro"/>
</dbReference>
<proteinExistence type="predicted"/>
<dbReference type="SUPFAM" id="SSF52096">
    <property type="entry name" value="ClpP/crotonase"/>
    <property type="match status" value="1"/>
</dbReference>
<dbReference type="OrthoDB" id="27214at2759"/>
<dbReference type="InterPro" id="IPR029045">
    <property type="entry name" value="ClpP/crotonase-like_dom_sf"/>
</dbReference>
<organism evidence="4 5">
    <name type="scientific">Thelonectria olida</name>
    <dbReference type="NCBI Taxonomy" id="1576542"/>
    <lineage>
        <taxon>Eukaryota</taxon>
        <taxon>Fungi</taxon>
        <taxon>Dikarya</taxon>
        <taxon>Ascomycota</taxon>
        <taxon>Pezizomycotina</taxon>
        <taxon>Sordariomycetes</taxon>
        <taxon>Hypocreomycetidae</taxon>
        <taxon>Hypocreales</taxon>
        <taxon>Nectriaceae</taxon>
        <taxon>Thelonectria</taxon>
    </lineage>
</organism>
<gene>
    <name evidence="4" type="ORF">B0T10DRAFT_464930</name>
</gene>
<evidence type="ECO:0000313" key="5">
    <source>
        <dbReference type="Proteomes" id="UP000777438"/>
    </source>
</evidence>
<evidence type="ECO:0000313" key="4">
    <source>
        <dbReference type="EMBL" id="KAH6876812.1"/>
    </source>
</evidence>
<feature type="signal peptide" evidence="1">
    <location>
        <begin position="1"/>
        <end position="18"/>
    </location>
</feature>
<feature type="domain" description="Tail specific protease" evidence="2">
    <location>
        <begin position="358"/>
        <end position="550"/>
    </location>
</feature>
<dbReference type="Pfam" id="PF03572">
    <property type="entry name" value="Peptidase_S41"/>
    <property type="match status" value="1"/>
</dbReference>